<dbReference type="Proteomes" id="UP000625711">
    <property type="component" value="Unassembled WGS sequence"/>
</dbReference>
<organism evidence="1 2">
    <name type="scientific">Rhynchophorus ferrugineus</name>
    <name type="common">Red palm weevil</name>
    <name type="synonym">Curculio ferrugineus</name>
    <dbReference type="NCBI Taxonomy" id="354439"/>
    <lineage>
        <taxon>Eukaryota</taxon>
        <taxon>Metazoa</taxon>
        <taxon>Ecdysozoa</taxon>
        <taxon>Arthropoda</taxon>
        <taxon>Hexapoda</taxon>
        <taxon>Insecta</taxon>
        <taxon>Pterygota</taxon>
        <taxon>Neoptera</taxon>
        <taxon>Endopterygota</taxon>
        <taxon>Coleoptera</taxon>
        <taxon>Polyphaga</taxon>
        <taxon>Cucujiformia</taxon>
        <taxon>Curculionidae</taxon>
        <taxon>Dryophthorinae</taxon>
        <taxon>Rhynchophorus</taxon>
    </lineage>
</organism>
<evidence type="ECO:0000313" key="2">
    <source>
        <dbReference type="Proteomes" id="UP000625711"/>
    </source>
</evidence>
<sequence length="96" mass="11359">MKRRKDENRKSSDGVQKINDSDIRKYNFSVENDPWWRGGSLLLEYLCVLIAKEVGRLSEGYADYDELLLNSEAPSRLHAAFRTFLRRRNKRFADYV</sequence>
<evidence type="ECO:0000313" key="1">
    <source>
        <dbReference type="EMBL" id="KAF7285412.1"/>
    </source>
</evidence>
<dbReference type="EMBL" id="JAACXV010000055">
    <property type="protein sequence ID" value="KAF7285412.1"/>
    <property type="molecule type" value="Genomic_DNA"/>
</dbReference>
<dbReference type="AlphaFoldDB" id="A0A834IUP4"/>
<accession>A0A834IUP4</accession>
<comment type="caution">
    <text evidence="1">The sequence shown here is derived from an EMBL/GenBank/DDBJ whole genome shotgun (WGS) entry which is preliminary data.</text>
</comment>
<keyword evidence="2" id="KW-1185">Reference proteome</keyword>
<protein>
    <submittedName>
        <fullName evidence="1">Uncharacterized protein</fullName>
    </submittedName>
</protein>
<reference evidence="1" key="1">
    <citation type="submission" date="2020-08" db="EMBL/GenBank/DDBJ databases">
        <title>Genome sequencing and assembly of the red palm weevil Rhynchophorus ferrugineus.</title>
        <authorList>
            <person name="Dias G.B."/>
            <person name="Bergman C.M."/>
            <person name="Manee M."/>
        </authorList>
    </citation>
    <scope>NUCLEOTIDE SEQUENCE</scope>
    <source>
        <strain evidence="1">AA-2017</strain>
        <tissue evidence="1">Whole larva</tissue>
    </source>
</reference>
<gene>
    <name evidence="1" type="ORF">GWI33_010661</name>
</gene>
<name>A0A834IUP4_RHYFE</name>
<proteinExistence type="predicted"/>